<feature type="region of interest" description="Disordered" evidence="1">
    <location>
        <begin position="225"/>
        <end position="252"/>
    </location>
</feature>
<feature type="domain" description="LysM" evidence="3">
    <location>
        <begin position="172"/>
        <end position="222"/>
    </location>
</feature>
<dbReference type="Pfam" id="PF01476">
    <property type="entry name" value="LysM"/>
    <property type="match status" value="1"/>
</dbReference>
<organism evidence="4 5">
    <name type="scientific">Promicromonospora umidemergens</name>
    <dbReference type="NCBI Taxonomy" id="629679"/>
    <lineage>
        <taxon>Bacteria</taxon>
        <taxon>Bacillati</taxon>
        <taxon>Actinomycetota</taxon>
        <taxon>Actinomycetes</taxon>
        <taxon>Micrococcales</taxon>
        <taxon>Promicromonosporaceae</taxon>
        <taxon>Promicromonospora</taxon>
    </lineage>
</organism>
<feature type="region of interest" description="Disordered" evidence="1">
    <location>
        <begin position="309"/>
        <end position="330"/>
    </location>
</feature>
<dbReference type="Gene3D" id="3.10.350.10">
    <property type="entry name" value="LysM domain"/>
    <property type="match status" value="2"/>
</dbReference>
<dbReference type="CDD" id="cd00118">
    <property type="entry name" value="LysM"/>
    <property type="match status" value="1"/>
</dbReference>
<reference evidence="5" key="1">
    <citation type="journal article" date="2019" name="Int. J. Syst. Evol. Microbiol.">
        <title>The Global Catalogue of Microorganisms (GCM) 10K type strain sequencing project: providing services to taxonomists for standard genome sequencing and annotation.</title>
        <authorList>
            <consortium name="The Broad Institute Genomics Platform"/>
            <consortium name="The Broad Institute Genome Sequencing Center for Infectious Disease"/>
            <person name="Wu L."/>
            <person name="Ma J."/>
        </authorList>
    </citation>
    <scope>NUCLEOTIDE SEQUENCE [LARGE SCALE GENOMIC DNA]</scope>
    <source>
        <strain evidence="5">JCM 17975</strain>
    </source>
</reference>
<feature type="region of interest" description="Disordered" evidence="1">
    <location>
        <begin position="352"/>
        <end position="394"/>
    </location>
</feature>
<dbReference type="InterPro" id="IPR018392">
    <property type="entry name" value="LysM"/>
</dbReference>
<dbReference type="InterPro" id="IPR036388">
    <property type="entry name" value="WH-like_DNA-bd_sf"/>
</dbReference>
<dbReference type="PROSITE" id="PS51782">
    <property type="entry name" value="LYSM"/>
    <property type="match status" value="1"/>
</dbReference>
<dbReference type="PANTHER" id="PTHR34700:SF4">
    <property type="entry name" value="PHAGE-LIKE ELEMENT PBSX PROTEIN XKDP"/>
    <property type="match status" value="1"/>
</dbReference>
<proteinExistence type="predicted"/>
<dbReference type="InterPro" id="IPR052196">
    <property type="entry name" value="Bact_Kbp"/>
</dbReference>
<feature type="transmembrane region" description="Helical" evidence="2">
    <location>
        <begin position="101"/>
        <end position="123"/>
    </location>
</feature>
<keyword evidence="2" id="KW-0472">Membrane</keyword>
<feature type="compositionally biased region" description="Low complexity" evidence="1">
    <location>
        <begin position="225"/>
        <end position="242"/>
    </location>
</feature>
<keyword evidence="2" id="KW-0812">Transmembrane</keyword>
<feature type="compositionally biased region" description="Basic and acidic residues" evidence="1">
    <location>
        <begin position="243"/>
        <end position="252"/>
    </location>
</feature>
<evidence type="ECO:0000313" key="4">
    <source>
        <dbReference type="EMBL" id="GAA4719642.1"/>
    </source>
</evidence>
<dbReference type="InterPro" id="IPR005158">
    <property type="entry name" value="BTAD"/>
</dbReference>
<dbReference type="InterPro" id="IPR036779">
    <property type="entry name" value="LysM_dom_sf"/>
</dbReference>
<gene>
    <name evidence="4" type="ORF">GCM10023198_49510</name>
</gene>
<dbReference type="RefSeq" id="WP_253872355.1">
    <property type="nucleotide sequence ID" value="NZ_BAABHM010000032.1"/>
</dbReference>
<keyword evidence="5" id="KW-1185">Reference proteome</keyword>
<evidence type="ECO:0000256" key="1">
    <source>
        <dbReference type="SAM" id="MobiDB-lite"/>
    </source>
</evidence>
<dbReference type="InterPro" id="IPR011990">
    <property type="entry name" value="TPR-like_helical_dom_sf"/>
</dbReference>
<comment type="caution">
    <text evidence="4">The sequence shown here is derived from an EMBL/GenBank/DDBJ whole genome shotgun (WGS) entry which is preliminary data.</text>
</comment>
<keyword evidence="2" id="KW-1133">Transmembrane helix</keyword>
<evidence type="ECO:0000256" key="2">
    <source>
        <dbReference type="SAM" id="Phobius"/>
    </source>
</evidence>
<name>A0ABP8Y117_9MICO</name>
<feature type="transmembrane region" description="Helical" evidence="2">
    <location>
        <begin position="54"/>
        <end position="80"/>
    </location>
</feature>
<protein>
    <submittedName>
        <fullName evidence="4">LysM peptidoglycan-binding domain-containing protein</fullName>
    </submittedName>
</protein>
<sequence length="1108" mass="117141">MISRLRGLLALLVIVGATVGLPYVLLAVGADPFAGGVPSFGSVVDLLTSRDDGTLFMAVLQVVGWLAWAFLALSILVELVSQLRGVRAPRLPGLQLPQSAARGLVGAMLLLFTAVPMANAAVLPASAVPVTEPHTVSVSAPAVVTVPTDRSAPSTHQATEKVAEEEVAPATVQHTVVRGDTLWGLAETYLGDGHRFRDIVELNQGHLADNPAFLTTGWVLTIPAAPDATPDATPDSAPGADAGHSRDGADRSVVVERGDTLSGIAAEELGDATRYPELFEATQDVDQPGGAHLTDPDLIHPGWTVQVPGATEAAPHPVPERRAPEPKPVAPVEQAASMHAEAPAWLSAEVTRTGAETQRPKAAPAPALVRQGDTATERQADTAHDEVADDGLSDEAPWQVATATGVGTILAAGMLAVLARRRRDQQRLRRPGQRIPLPAGDTAAFEQTIRAAADQMSVETVDLALRSLASLCVESGRPLPVVRAARLTAQAFELYLQEPTLLPQPWRAAADSTVWTLDVSDLQRLAPVDIAVVPAPYPTLVTIGSDDDQGHVFLNLEQLGALGITGDDSATLEILAAIAVELATSVWADDLQVTLVGAFPDLEDTMRTGRIRFLPTVGRIIEDLSQRAHADRAAFAAQSVPDLYSARVTGAVPDAWVPEIVLLADQVSDTQRARLTELMDVLPHVALATITGGTSVGEWALQVLPGHELAVLSPIGLELRPQRLPSDQYGHLLQLVSLADPGELEGAGQTEPSVAEVEAIRPVLEPRTDTAEVPIVPAPLVGHVETEPRTDTAEVPIVSPPSLTAPVEPAPRVEPTSPVEPVEASRGSDYDEPAPDTLEVAIVPAPRTDATPSAAAPRILALGAVELRNATGTVEDGKCARLLELATFLALHPGTTRTAIDDAIWPGRASTDNLSTRNAATSRLRRWAGQDADGQDYLPRHQADGGHGFLPSVTSDVGEWDSLLGGAPLAAASDDLEAALPLVRGVPFEGAHGRRYAWAEPVRQRLVAEIVDASYALAKRRLLEGRWRSAEEAVVVGLKVEPAHESLWRVRILAAHESRDAGAETEAIESLLSITERLECDLQPETEQLLAALKSPGAGFDRLMVDAL</sequence>
<dbReference type="SMART" id="SM01043">
    <property type="entry name" value="BTAD"/>
    <property type="match status" value="1"/>
</dbReference>
<dbReference type="SUPFAM" id="SSF54106">
    <property type="entry name" value="LysM domain"/>
    <property type="match status" value="1"/>
</dbReference>
<dbReference type="EMBL" id="BAABHM010000032">
    <property type="protein sequence ID" value="GAA4719642.1"/>
    <property type="molecule type" value="Genomic_DNA"/>
</dbReference>
<feature type="region of interest" description="Disordered" evidence="1">
    <location>
        <begin position="794"/>
        <end position="834"/>
    </location>
</feature>
<dbReference type="Gene3D" id="1.25.40.10">
    <property type="entry name" value="Tetratricopeptide repeat domain"/>
    <property type="match status" value="1"/>
</dbReference>
<feature type="compositionally biased region" description="Basic and acidic residues" evidence="1">
    <location>
        <begin position="375"/>
        <end position="386"/>
    </location>
</feature>
<evidence type="ECO:0000259" key="3">
    <source>
        <dbReference type="PROSITE" id="PS51782"/>
    </source>
</evidence>
<dbReference type="Pfam" id="PF03704">
    <property type="entry name" value="BTAD"/>
    <property type="match status" value="1"/>
</dbReference>
<dbReference type="PANTHER" id="PTHR34700">
    <property type="entry name" value="POTASSIUM BINDING PROTEIN KBP"/>
    <property type="match status" value="1"/>
</dbReference>
<evidence type="ECO:0000313" key="5">
    <source>
        <dbReference type="Proteomes" id="UP001500843"/>
    </source>
</evidence>
<dbReference type="Proteomes" id="UP001500843">
    <property type="component" value="Unassembled WGS sequence"/>
</dbReference>
<dbReference type="Gene3D" id="1.10.10.10">
    <property type="entry name" value="Winged helix-like DNA-binding domain superfamily/Winged helix DNA-binding domain"/>
    <property type="match status" value="1"/>
</dbReference>
<accession>A0ABP8Y117</accession>